<dbReference type="EMBL" id="CAFBPM010000005">
    <property type="protein sequence ID" value="CAB5016828.1"/>
    <property type="molecule type" value="Genomic_DNA"/>
</dbReference>
<organism evidence="3">
    <name type="scientific">freshwater metagenome</name>
    <dbReference type="NCBI Taxonomy" id="449393"/>
    <lineage>
        <taxon>unclassified sequences</taxon>
        <taxon>metagenomes</taxon>
        <taxon>ecological metagenomes</taxon>
    </lineage>
</organism>
<dbReference type="AlphaFoldDB" id="A0A6J7D737"/>
<proteinExistence type="predicted"/>
<accession>A0A6J7D737</accession>
<gene>
    <name evidence="3" type="ORF">UFOPK3427_00429</name>
    <name evidence="4" type="ORF">UFOPK4112_00660</name>
</gene>
<dbReference type="SUPFAM" id="SSF53850">
    <property type="entry name" value="Periplasmic binding protein-like II"/>
    <property type="match status" value="1"/>
</dbReference>
<name>A0A6J7D737_9ZZZZ</name>
<evidence type="ECO:0000313" key="3">
    <source>
        <dbReference type="EMBL" id="CAB4864948.1"/>
    </source>
</evidence>
<dbReference type="Gene3D" id="3.40.190.10">
    <property type="entry name" value="Periplasmic binding protein-like II"/>
    <property type="match status" value="2"/>
</dbReference>
<sequence>MKKWLLCVMAGILLVSGSFLSSSVNEPPPAGAASGNLSDAQLQAVGAPPCPVSGTCVAMPCPTPLQCGVVEAAPTDGIGPDQWVYLKLYGFSPSAILQVDYCSLKNANPSDRLCAFQGTQIQAIPTATIQTLGNGSINYSFQAQQNVEDPSSVIPCTGIGGQIPGVAGQAFQCLNLDGTANPDFKQFYCDQSGNNNCAIVLVNPALGSGNGSITPSSSNSVVIPLTFESSTGNCAQATQLITEGEAGIDLLLNAAAMATCRNGGAGVVVPFNTTINGLEALDQLEKGAVQMAFTDDAQGASQQEYMKRDGFLSIPIALSATTVGYRGQMSSQGTTVPQSGINLSSNMVAGIIAGVYSTPQSTDISKCTFGDYCQLFSSLNDQAGYSQADFLGAYLRSDTSGTTDHTLSWICKSPAMTMDFAASIGGSGIETVAGEEILLGGFYPGGGAPNGCLLGDQFPAFVAQNQFFGEFSTTSQQSLKLTQFIASCSSGPCDGFGLFNWAEAAYYGLSFSGIQNASSNFVAPSNESITAGVKTCTWDGDGVCTPDYTNSSQADGYPMTTVISAVVPRNPNLSEADKANIKTALTSILDATASGTSNSAVLPTGMVPLPDNILAMSRDEIANGVGNPSYSAPNPAPNSSSKSGSQNSSSNSSSRFSSSLGSLNASAAGAGKGTSKPAPTPSSSPTYGPFTLSASMSRLMLPATMVAGALLAILGAMMMIMSAARRRLDARVLSESLGEETQNPIDVGDEI</sequence>
<dbReference type="EMBL" id="CAFBLT010000001">
    <property type="protein sequence ID" value="CAB4864948.1"/>
    <property type="molecule type" value="Genomic_DNA"/>
</dbReference>
<reference evidence="3" key="1">
    <citation type="submission" date="2020-05" db="EMBL/GenBank/DDBJ databases">
        <authorList>
            <person name="Chiriac C."/>
            <person name="Salcher M."/>
            <person name="Ghai R."/>
            <person name="Kavagutti S V."/>
        </authorList>
    </citation>
    <scope>NUCLEOTIDE SEQUENCE</scope>
</reference>
<evidence type="ECO:0000256" key="1">
    <source>
        <dbReference type="SAM" id="MobiDB-lite"/>
    </source>
</evidence>
<keyword evidence="2" id="KW-0812">Transmembrane</keyword>
<evidence type="ECO:0000256" key="2">
    <source>
        <dbReference type="SAM" id="Phobius"/>
    </source>
</evidence>
<keyword evidence="2" id="KW-1133">Transmembrane helix</keyword>
<protein>
    <submittedName>
        <fullName evidence="3">Unannotated protein</fullName>
    </submittedName>
</protein>
<feature type="transmembrane region" description="Helical" evidence="2">
    <location>
        <begin position="699"/>
        <end position="721"/>
    </location>
</feature>
<keyword evidence="2" id="KW-0472">Membrane</keyword>
<feature type="region of interest" description="Disordered" evidence="1">
    <location>
        <begin position="624"/>
        <end position="686"/>
    </location>
</feature>
<feature type="compositionally biased region" description="Low complexity" evidence="1">
    <location>
        <begin position="626"/>
        <end position="686"/>
    </location>
</feature>
<evidence type="ECO:0000313" key="4">
    <source>
        <dbReference type="EMBL" id="CAB5016828.1"/>
    </source>
</evidence>